<name>A0A2M7IHP2_9BACT</name>
<gene>
    <name evidence="1" type="ORF">CO001_03575</name>
</gene>
<proteinExistence type="predicted"/>
<dbReference type="Proteomes" id="UP000229561">
    <property type="component" value="Unassembled WGS sequence"/>
</dbReference>
<dbReference type="EMBL" id="PFGY01000099">
    <property type="protein sequence ID" value="PIW76015.1"/>
    <property type="molecule type" value="Genomic_DNA"/>
</dbReference>
<accession>A0A2M7IHP2</accession>
<evidence type="ECO:0000313" key="1">
    <source>
        <dbReference type="EMBL" id="PIW76015.1"/>
    </source>
</evidence>
<dbReference type="AlphaFoldDB" id="A0A2M7IHP2"/>
<protein>
    <submittedName>
        <fullName evidence="1">Uncharacterized protein</fullName>
    </submittedName>
</protein>
<organism evidence="1 2">
    <name type="scientific">Candidatus Portnoybacteria bacterium CG_4_8_14_3_um_filter_40_10</name>
    <dbReference type="NCBI Taxonomy" id="1974801"/>
    <lineage>
        <taxon>Bacteria</taxon>
        <taxon>Candidatus Portnoyibacteriota</taxon>
    </lineage>
</organism>
<comment type="caution">
    <text evidence="1">The sequence shown here is derived from an EMBL/GenBank/DDBJ whole genome shotgun (WGS) entry which is preliminary data.</text>
</comment>
<sequence length="176" mass="19660">MKNKIIILVVLVVFVLIGLVFAQYFIFQCRLPFLRTLLKCPSYIQPESPGAAANSSENLPKPQKVTLPKVLYNLAGSIQEIGTNFLVLDAAIPGMDDSGEPIIKKEIRKILITLSTKFTRLTFIEKPGSTSKTPQETAIGFKDLKKGDYVEAVSNQDISQKQEFEATLIRVLQRNF</sequence>
<evidence type="ECO:0000313" key="2">
    <source>
        <dbReference type="Proteomes" id="UP000229561"/>
    </source>
</evidence>
<reference evidence="2" key="1">
    <citation type="submission" date="2017-09" db="EMBL/GenBank/DDBJ databases">
        <title>Depth-based differentiation of microbial function through sediment-hosted aquifers and enrichment of novel symbionts in the deep terrestrial subsurface.</title>
        <authorList>
            <person name="Probst A.J."/>
            <person name="Ladd B."/>
            <person name="Jarett J.K."/>
            <person name="Geller-Mcgrath D.E."/>
            <person name="Sieber C.M.K."/>
            <person name="Emerson J.B."/>
            <person name="Anantharaman K."/>
            <person name="Thomas B.C."/>
            <person name="Malmstrom R."/>
            <person name="Stieglmeier M."/>
            <person name="Klingl A."/>
            <person name="Woyke T."/>
            <person name="Ryan C.M."/>
            <person name="Banfield J.F."/>
        </authorList>
    </citation>
    <scope>NUCLEOTIDE SEQUENCE [LARGE SCALE GENOMIC DNA]</scope>
</reference>